<name>A0A3N5BXA1_9BACI</name>
<dbReference type="AlphaFoldDB" id="A0A3N5BXA1"/>
<evidence type="ECO:0000256" key="3">
    <source>
        <dbReference type="RuleBase" id="RU362132"/>
    </source>
</evidence>
<organism evidence="7 8">
    <name type="scientific">Aquisalibacillus elongatus</name>
    <dbReference type="NCBI Taxonomy" id="485577"/>
    <lineage>
        <taxon>Bacteria</taxon>
        <taxon>Bacillati</taxon>
        <taxon>Bacillota</taxon>
        <taxon>Bacilli</taxon>
        <taxon>Bacillales</taxon>
        <taxon>Bacillaceae</taxon>
        <taxon>Aquisalibacillus</taxon>
    </lineage>
</organism>
<dbReference type="EMBL" id="RKRF01000008">
    <property type="protein sequence ID" value="RPF54398.1"/>
    <property type="molecule type" value="Genomic_DNA"/>
</dbReference>
<dbReference type="Gene3D" id="3.40.50.1220">
    <property type="entry name" value="TPP-binding domain"/>
    <property type="match status" value="1"/>
</dbReference>
<dbReference type="GO" id="GO:0009097">
    <property type="term" value="P:isoleucine biosynthetic process"/>
    <property type="evidence" value="ECO:0007669"/>
    <property type="project" value="TreeGrafter"/>
</dbReference>
<dbReference type="PROSITE" id="PS00187">
    <property type="entry name" value="TPP_ENZYMES"/>
    <property type="match status" value="1"/>
</dbReference>
<dbReference type="InterPro" id="IPR029035">
    <property type="entry name" value="DHS-like_NAD/FAD-binding_dom"/>
</dbReference>
<dbReference type="InterPro" id="IPR045229">
    <property type="entry name" value="TPP_enz"/>
</dbReference>
<dbReference type="PANTHER" id="PTHR18968">
    <property type="entry name" value="THIAMINE PYROPHOSPHATE ENZYMES"/>
    <property type="match status" value="1"/>
</dbReference>
<dbReference type="NCBIfam" id="NF006052">
    <property type="entry name" value="PRK08199.1"/>
    <property type="match status" value="1"/>
</dbReference>
<dbReference type="InterPro" id="IPR000399">
    <property type="entry name" value="TPP-bd_CS"/>
</dbReference>
<evidence type="ECO:0000313" key="7">
    <source>
        <dbReference type="EMBL" id="RPF54398.1"/>
    </source>
</evidence>
<dbReference type="CDD" id="cd00568">
    <property type="entry name" value="TPP_enzymes"/>
    <property type="match status" value="1"/>
</dbReference>
<evidence type="ECO:0000259" key="5">
    <source>
        <dbReference type="Pfam" id="PF02775"/>
    </source>
</evidence>
<evidence type="ECO:0000256" key="1">
    <source>
        <dbReference type="ARBA" id="ARBA00007812"/>
    </source>
</evidence>
<dbReference type="GO" id="GO:0000287">
    <property type="term" value="F:magnesium ion binding"/>
    <property type="evidence" value="ECO:0007669"/>
    <property type="project" value="InterPro"/>
</dbReference>
<dbReference type="PANTHER" id="PTHR18968:SF120">
    <property type="entry name" value="ACETOLACTATE SYNTHASE LARGE SUBUNIT"/>
    <property type="match status" value="1"/>
</dbReference>
<accession>A0A3N5BXA1</accession>
<dbReference type="GO" id="GO:0050660">
    <property type="term" value="F:flavin adenine dinucleotide binding"/>
    <property type="evidence" value="ECO:0007669"/>
    <property type="project" value="TreeGrafter"/>
</dbReference>
<dbReference type="InterPro" id="IPR011766">
    <property type="entry name" value="TPP_enzyme_TPP-bd"/>
</dbReference>
<evidence type="ECO:0000259" key="4">
    <source>
        <dbReference type="Pfam" id="PF00205"/>
    </source>
</evidence>
<dbReference type="InterPro" id="IPR012001">
    <property type="entry name" value="Thiamin_PyroP_enz_TPP-bd_dom"/>
</dbReference>
<proteinExistence type="inferred from homology"/>
<comment type="caution">
    <text evidence="7">The sequence shown here is derived from an EMBL/GenBank/DDBJ whole genome shotgun (WGS) entry which is preliminary data.</text>
</comment>
<keyword evidence="2 3" id="KW-0786">Thiamine pyrophosphate</keyword>
<keyword evidence="8" id="KW-1185">Reference proteome</keyword>
<dbReference type="Proteomes" id="UP000276443">
    <property type="component" value="Unassembled WGS sequence"/>
</dbReference>
<evidence type="ECO:0000259" key="6">
    <source>
        <dbReference type="Pfam" id="PF02776"/>
    </source>
</evidence>
<dbReference type="Gene3D" id="3.40.50.970">
    <property type="match status" value="2"/>
</dbReference>
<dbReference type="Pfam" id="PF02775">
    <property type="entry name" value="TPP_enzyme_C"/>
    <property type="match status" value="1"/>
</dbReference>
<dbReference type="GO" id="GO:0003984">
    <property type="term" value="F:acetolactate synthase activity"/>
    <property type="evidence" value="ECO:0007669"/>
    <property type="project" value="TreeGrafter"/>
</dbReference>
<dbReference type="FunFam" id="3.40.50.970:FF:000007">
    <property type="entry name" value="Acetolactate synthase"/>
    <property type="match status" value="1"/>
</dbReference>
<evidence type="ECO:0000256" key="2">
    <source>
        <dbReference type="ARBA" id="ARBA00023052"/>
    </source>
</evidence>
<protein>
    <submittedName>
        <fullName evidence="7">Acetolactate synthase-1/2/3 large subunit</fullName>
    </submittedName>
</protein>
<dbReference type="GO" id="GO:0030976">
    <property type="term" value="F:thiamine pyrophosphate binding"/>
    <property type="evidence" value="ECO:0007669"/>
    <property type="project" value="InterPro"/>
</dbReference>
<comment type="similarity">
    <text evidence="1 3">Belongs to the TPP enzyme family.</text>
</comment>
<reference evidence="7 8" key="1">
    <citation type="submission" date="2018-11" db="EMBL/GenBank/DDBJ databases">
        <title>Genomic Encyclopedia of Type Strains, Phase IV (KMG-IV): sequencing the most valuable type-strain genomes for metagenomic binning, comparative biology and taxonomic classification.</title>
        <authorList>
            <person name="Goeker M."/>
        </authorList>
    </citation>
    <scope>NUCLEOTIDE SEQUENCE [LARGE SCALE GENOMIC DNA]</scope>
    <source>
        <strain evidence="7 8">DSM 18090</strain>
    </source>
</reference>
<dbReference type="Pfam" id="PF02776">
    <property type="entry name" value="TPP_enzyme_N"/>
    <property type="match status" value="1"/>
</dbReference>
<dbReference type="GO" id="GO:0009099">
    <property type="term" value="P:L-valine biosynthetic process"/>
    <property type="evidence" value="ECO:0007669"/>
    <property type="project" value="TreeGrafter"/>
</dbReference>
<dbReference type="RefSeq" id="WP_245998028.1">
    <property type="nucleotide sequence ID" value="NZ_RKRF01000008.1"/>
</dbReference>
<dbReference type="CDD" id="cd07035">
    <property type="entry name" value="TPP_PYR_POX_like"/>
    <property type="match status" value="1"/>
</dbReference>
<dbReference type="SUPFAM" id="SSF52467">
    <property type="entry name" value="DHS-like NAD/FAD-binding domain"/>
    <property type="match status" value="1"/>
</dbReference>
<dbReference type="InterPro" id="IPR029061">
    <property type="entry name" value="THDP-binding"/>
</dbReference>
<dbReference type="Pfam" id="PF00205">
    <property type="entry name" value="TPP_enzyme_M"/>
    <property type="match status" value="1"/>
</dbReference>
<dbReference type="GO" id="GO:0005948">
    <property type="term" value="C:acetolactate synthase complex"/>
    <property type="evidence" value="ECO:0007669"/>
    <property type="project" value="TreeGrafter"/>
</dbReference>
<feature type="domain" description="Thiamine pyrophosphate enzyme N-terminal TPP-binding" evidence="6">
    <location>
        <begin position="12"/>
        <end position="125"/>
    </location>
</feature>
<dbReference type="SUPFAM" id="SSF52518">
    <property type="entry name" value="Thiamin diphosphate-binding fold (THDP-binding)"/>
    <property type="match status" value="2"/>
</dbReference>
<evidence type="ECO:0000313" key="8">
    <source>
        <dbReference type="Proteomes" id="UP000276443"/>
    </source>
</evidence>
<dbReference type="InterPro" id="IPR012000">
    <property type="entry name" value="Thiamin_PyroP_enz_cen_dom"/>
</dbReference>
<feature type="domain" description="Thiamine pyrophosphate enzyme TPP-binding" evidence="5">
    <location>
        <begin position="387"/>
        <end position="533"/>
    </location>
</feature>
<feature type="domain" description="Thiamine pyrophosphate enzyme central" evidence="4">
    <location>
        <begin position="198"/>
        <end position="332"/>
    </location>
</feature>
<gene>
    <name evidence="7" type="ORF">EDC24_1596</name>
</gene>
<sequence length="552" mass="61024">MTKGVQVEKNETGGDAVVSCLKQLGVTKMFGVPGESFLPILNAIYGEPEMTFISNRHEGGASFMAEGYAKASNQPGVVLATRGVGASNLSIGVHTAMQDSTPLIVLLGQVHSSFLGREGFQEVDLEKYFNPISKWACEVRDAKRIPEIIYRAYKKAVSGRPGPVVLSFPEDVLRDVSEVPKLPCVEREKFTPCHDKLKQIEQYLKQANQPVVIAGGGIKHSQTEQRLEAFVERFDLPIVSAFRRHDVMNHEHPNFVGHLGLGNPKHIQDTIKKADTIIAIGTRLSEITTQSYSLISDEQTLIHIDISEESMAKGYVPKVSLQADAGAALDELLVMSFEPTWSEWRKERRQTYEVSAYQPVQSSDPINRHIIELLQDVLPEDAILTNDAGNFAGWLHQYYQFKRPNTYVGPTSGAMGYGVPAAIGAKVANPDRTVVALAGDGGFMMTMQEVETAVRNDIPIISIVFNNQMYGTIRMHQEKHYPKRVVGTDLGHVHFANLAESMGALGFQVQDISNFEHALSKALDQKRPTVIEVLTDPEQISVTSTIEDLRQS</sequence>